<dbReference type="Proteomes" id="UP001186944">
    <property type="component" value="Unassembled WGS sequence"/>
</dbReference>
<keyword evidence="5 7" id="KW-1133">Transmembrane helix</keyword>
<evidence type="ECO:0000256" key="1">
    <source>
        <dbReference type="ARBA" id="ARBA00004651"/>
    </source>
</evidence>
<feature type="transmembrane region" description="Helical" evidence="7">
    <location>
        <begin position="92"/>
        <end position="114"/>
    </location>
</feature>
<evidence type="ECO:0000256" key="3">
    <source>
        <dbReference type="ARBA" id="ARBA00022475"/>
    </source>
</evidence>
<dbReference type="GO" id="GO:0005886">
    <property type="term" value="C:plasma membrane"/>
    <property type="evidence" value="ECO:0007669"/>
    <property type="project" value="UniProtKB-SubCell"/>
</dbReference>
<evidence type="ECO:0000256" key="4">
    <source>
        <dbReference type="ARBA" id="ARBA00022692"/>
    </source>
</evidence>
<keyword evidence="10" id="KW-1185">Reference proteome</keyword>
<dbReference type="InterPro" id="IPR018629">
    <property type="entry name" value="XK-rel"/>
</dbReference>
<organism evidence="9 10">
    <name type="scientific">Pinctada imbricata</name>
    <name type="common">Atlantic pearl-oyster</name>
    <name type="synonym">Pinctada martensii</name>
    <dbReference type="NCBI Taxonomy" id="66713"/>
    <lineage>
        <taxon>Eukaryota</taxon>
        <taxon>Metazoa</taxon>
        <taxon>Spiralia</taxon>
        <taxon>Lophotrochozoa</taxon>
        <taxon>Mollusca</taxon>
        <taxon>Bivalvia</taxon>
        <taxon>Autobranchia</taxon>
        <taxon>Pteriomorphia</taxon>
        <taxon>Pterioida</taxon>
        <taxon>Pterioidea</taxon>
        <taxon>Pteriidae</taxon>
        <taxon>Pinctada</taxon>
    </lineage>
</organism>
<dbReference type="Pfam" id="PF09815">
    <property type="entry name" value="XK-related"/>
    <property type="match status" value="1"/>
</dbReference>
<comment type="subcellular location">
    <subcellularLocation>
        <location evidence="1">Cell membrane</location>
        <topology evidence="1">Multi-pass membrane protein</topology>
    </subcellularLocation>
    <subcellularLocation>
        <location evidence="7">Membrane</location>
        <topology evidence="7">Multi-pass membrane protein</topology>
    </subcellularLocation>
</comment>
<feature type="transmembrane region" description="Helical" evidence="7">
    <location>
        <begin position="352"/>
        <end position="370"/>
    </location>
</feature>
<comment type="similarity">
    <text evidence="2 7">Belongs to the XK family.</text>
</comment>
<evidence type="ECO:0000313" key="10">
    <source>
        <dbReference type="Proteomes" id="UP001186944"/>
    </source>
</evidence>
<dbReference type="EMBL" id="VSWD01000010">
    <property type="protein sequence ID" value="KAK3090755.1"/>
    <property type="molecule type" value="Genomic_DNA"/>
</dbReference>
<feature type="transmembrane region" description="Helical" evidence="7">
    <location>
        <begin position="301"/>
        <end position="330"/>
    </location>
</feature>
<dbReference type="InterPro" id="IPR050895">
    <property type="entry name" value="XK-related_scramblase"/>
</dbReference>
<feature type="transmembrane region" description="Helical" evidence="7">
    <location>
        <begin position="250"/>
        <end position="268"/>
    </location>
</feature>
<evidence type="ECO:0000313" key="9">
    <source>
        <dbReference type="EMBL" id="KAK3090755.1"/>
    </source>
</evidence>
<reference evidence="9" key="1">
    <citation type="submission" date="2019-08" db="EMBL/GenBank/DDBJ databases">
        <title>The improved chromosome-level genome for the pearl oyster Pinctada fucata martensii using PacBio sequencing and Hi-C.</title>
        <authorList>
            <person name="Zheng Z."/>
        </authorList>
    </citation>
    <scope>NUCLEOTIDE SEQUENCE</scope>
    <source>
        <strain evidence="9">ZZ-2019</strain>
        <tissue evidence="9">Adductor muscle</tissue>
    </source>
</reference>
<feature type="coiled-coil region" evidence="8">
    <location>
        <begin position="178"/>
        <end position="214"/>
    </location>
</feature>
<feature type="transmembrane region" description="Helical" evidence="7">
    <location>
        <begin position="382"/>
        <end position="403"/>
    </location>
</feature>
<keyword evidence="8" id="KW-0175">Coiled coil</keyword>
<evidence type="ECO:0000256" key="2">
    <source>
        <dbReference type="ARBA" id="ARBA00008789"/>
    </source>
</evidence>
<protein>
    <recommendedName>
        <fullName evidence="7">XK-related protein</fullName>
    </recommendedName>
</protein>
<keyword evidence="6 7" id="KW-0472">Membrane</keyword>
<keyword evidence="3" id="KW-1003">Cell membrane</keyword>
<feature type="transmembrane region" description="Helical" evidence="7">
    <location>
        <begin position="409"/>
        <end position="437"/>
    </location>
</feature>
<evidence type="ECO:0000256" key="8">
    <source>
        <dbReference type="SAM" id="Coils"/>
    </source>
</evidence>
<comment type="caution">
    <text evidence="9">The sequence shown here is derived from an EMBL/GenBank/DDBJ whole genome shotgun (WGS) entry which is preliminary data.</text>
</comment>
<keyword evidence="4 7" id="KW-0812">Transmembrane</keyword>
<evidence type="ECO:0000256" key="7">
    <source>
        <dbReference type="RuleBase" id="RU910716"/>
    </source>
</evidence>
<evidence type="ECO:0000256" key="5">
    <source>
        <dbReference type="ARBA" id="ARBA00022989"/>
    </source>
</evidence>
<feature type="transmembrane region" description="Helical" evidence="7">
    <location>
        <begin position="55"/>
        <end position="72"/>
    </location>
</feature>
<feature type="transmembrane region" description="Helical" evidence="7">
    <location>
        <begin position="215"/>
        <end position="238"/>
    </location>
</feature>
<dbReference type="PANTHER" id="PTHR16024">
    <property type="entry name" value="XK-RELATED PROTEIN"/>
    <property type="match status" value="1"/>
</dbReference>
<gene>
    <name evidence="9" type="ORF">FSP39_014354</name>
</gene>
<sequence length="463" mass="53824">MLMIRRKKLKKPMILKRKVSQSITEADKLLNNDIASKTGNDVVEPKASKTWPPKFHIYDLLLAIVSFFTFAVDYGTDVILIVEYYINSEIVLFIISLCFIALPSIVSGIISAIWHRAAYVENNKKFKDDEKDDTKEREWKKKHQRKSKKSYIMMTLLSFVQLGRLARQFQYLILIGNSIRLKRQISKTENKQERAELERKDRNLRNRAISEKRDTAMLGLIDGFLESALQLVLQLYLAMLLSLPFHPLRVGSLIASLVSTSLIHTSYYRTNRRATQKKESVSYFSAIFYFLMRMSELGPRYLLLAMFCVVFRPWSFIAIPVHMLFVLVLYKSEKPSLEGICPTESGPCLLKSLQHLFVFMMSYLGLFSFVNLFEGKTRRPAAIFYSVFYVENIVMTCLLLWYLVTYNMYVGWVYVLWAMPIGLVCHAISGTLFYEVFHPNIWNARFPNFCKCSPPCCKEISED</sequence>
<accession>A0AA88XS02</accession>
<proteinExistence type="inferred from homology"/>
<dbReference type="PANTHER" id="PTHR16024:SF6">
    <property type="entry name" value="XK-RELATED PROTEIN"/>
    <property type="match status" value="1"/>
</dbReference>
<dbReference type="AlphaFoldDB" id="A0AA88XS02"/>
<name>A0AA88XS02_PINIB</name>
<evidence type="ECO:0000256" key="6">
    <source>
        <dbReference type="ARBA" id="ARBA00023136"/>
    </source>
</evidence>